<evidence type="ECO:0000313" key="1">
    <source>
        <dbReference type="EMBL" id="ADO98918.1"/>
    </source>
</evidence>
<evidence type="ECO:0000313" key="2">
    <source>
        <dbReference type="Proteomes" id="UP000006532"/>
    </source>
</evidence>
<name>E3SNV3_9CAUD</name>
<dbReference type="GeneID" id="10329419"/>
<proteinExistence type="predicted"/>
<gene>
    <name evidence="1" type="ORF">PSSM7_189</name>
</gene>
<dbReference type="RefSeq" id="YP_004325016.1">
    <property type="nucleotide sequence ID" value="NC_015290.1"/>
</dbReference>
<accession>E3SNV3</accession>
<dbReference type="EMBL" id="GU071103">
    <property type="protein sequence ID" value="ADO98918.1"/>
    <property type="molecule type" value="Genomic_DNA"/>
</dbReference>
<keyword evidence="2" id="KW-1185">Reference proteome</keyword>
<organism evidence="1 2">
    <name type="scientific">Prochlorococcus phage P-SSM7</name>
    <dbReference type="NCBI Taxonomy" id="445688"/>
    <lineage>
        <taxon>Viruses</taxon>
        <taxon>Duplodnaviria</taxon>
        <taxon>Heunggongvirae</taxon>
        <taxon>Uroviricota</taxon>
        <taxon>Caudoviricetes</taxon>
        <taxon>Pantevenvirales</taxon>
        <taxon>Kyanoviridae</taxon>
        <taxon>Palaemonvirus</taxon>
        <taxon>Palaemonvirus pssm7</taxon>
    </lineage>
</organism>
<sequence>MAITIPPVNKSAFEDVMKALGGDDYSYYLFDVKNVEDKDSTKKVQIALKVFVPQTKRTTAVENIKGALDENYPGITTNKAGTSLDIPIREKQVIRIEVKPENSKGSGGGAAQTALVESAQCVYAAMRYYCPNIEKKKAFTVDDFKCGMKHCDVSSKLDEIMTLGKEWQDSSWLGANEIFDKVQGSGWTFVRGDAIIDDGAVKNAFNRVKNQTNLSSEDKWNPADIWMVKDKTKVKNHLNKETTIDCLNNALLQLRIEEQLVGISLKKIEGSPKMKLLNDIPAAERKQNEKAHFAKYDLTFDNGRKKDSHPMDVYLYYGKSTFEKFQARNFGGPQKGDWKLELKGKSAAQGKIQGKKVQELLKDGKFGTLPEYGGTDTWSKAKNGKLDEEIYKLLVKYNAKGLKNRSTDLAWIKDEAEQAWKYSKYAGLKLLDWVSSHKDADQIMKEIYLYASSQSDKSSVYWKLQ</sequence>
<reference evidence="1 2" key="1">
    <citation type="journal article" date="2010" name="Environ. Microbiol.">
        <title>Genomic analysis of oceanic cyanobacterial myoviruses compared with T4-like myoviruses from diverse hosts and environments.</title>
        <authorList>
            <person name="Sullivan M.B."/>
            <person name="Huang K.H."/>
            <person name="Ignacio-Espinoza J.C."/>
            <person name="Berlin A.M."/>
            <person name="Kelly L."/>
            <person name="Weigele P.R."/>
            <person name="DeFrancesco A.S."/>
            <person name="Kern S.E."/>
            <person name="Thompson L.R."/>
            <person name="Young S."/>
            <person name="Yandava C."/>
            <person name="Fu R."/>
            <person name="Krastins B."/>
            <person name="Chase M."/>
            <person name="Sarracino D."/>
            <person name="Osburne M.S."/>
            <person name="Henn M.R."/>
            <person name="Chisholm S.W."/>
        </authorList>
    </citation>
    <scope>NUCLEOTIDE SEQUENCE [LARGE SCALE GENOMIC DNA]</scope>
    <source>
        <strain evidence="1">NATL1A-15</strain>
    </source>
</reference>
<protein>
    <submittedName>
        <fullName evidence="1">Uncharacterized protein</fullName>
    </submittedName>
</protein>
<dbReference type="Proteomes" id="UP000006532">
    <property type="component" value="Segment"/>
</dbReference>
<dbReference type="KEGG" id="vg:10329419"/>
<dbReference type="OrthoDB" id="9334at10239"/>